<keyword evidence="3" id="KW-1185">Reference proteome</keyword>
<evidence type="ECO:0000256" key="1">
    <source>
        <dbReference type="SAM" id="SignalP"/>
    </source>
</evidence>
<dbReference type="Proteomes" id="UP000451233">
    <property type="component" value="Unassembled WGS sequence"/>
</dbReference>
<dbReference type="EMBL" id="WVHS01000002">
    <property type="protein sequence ID" value="MXV15831.1"/>
    <property type="molecule type" value="Genomic_DNA"/>
</dbReference>
<dbReference type="Pfam" id="PF14127">
    <property type="entry name" value="DUF4294"/>
    <property type="match status" value="1"/>
</dbReference>
<protein>
    <submittedName>
        <fullName evidence="2">DUF4294 domain-containing protein</fullName>
    </submittedName>
</protein>
<accession>A0A7K1XXV4</accession>
<feature type="chain" id="PRO_5029832047" evidence="1">
    <location>
        <begin position="22"/>
        <end position="205"/>
    </location>
</feature>
<comment type="caution">
    <text evidence="2">The sequence shown here is derived from an EMBL/GenBank/DDBJ whole genome shotgun (WGS) entry which is preliminary data.</text>
</comment>
<feature type="signal peptide" evidence="1">
    <location>
        <begin position="1"/>
        <end position="21"/>
    </location>
</feature>
<dbReference type="InterPro" id="IPR025636">
    <property type="entry name" value="DUF4294"/>
</dbReference>
<dbReference type="RefSeq" id="WP_160906801.1">
    <property type="nucleotide sequence ID" value="NZ_WVHS01000002.1"/>
</dbReference>
<sequence length="205" mass="23804">MKIFRYIAAISLLLSGITAFAQEPEKYDPYVKGKNDTLTVALTKVNDVMIPWLPLSDIDIRAKGRILTAEERAKYNRLRYNVLKVWPYAIFARNRYAQLQKDLALTGDRKAQKKLVKACEQQIKDMFNKEVKNMTITQGEILIKLIDRETGNSSYEMVRQLKGGITAFSYQVVARVFGHDLKEKYDPQEQRDIEAIIQSIEYRYN</sequence>
<evidence type="ECO:0000313" key="2">
    <source>
        <dbReference type="EMBL" id="MXV15831.1"/>
    </source>
</evidence>
<name>A0A7K1XXV4_9SPHI</name>
<evidence type="ECO:0000313" key="3">
    <source>
        <dbReference type="Proteomes" id="UP000451233"/>
    </source>
</evidence>
<gene>
    <name evidence="2" type="ORF">GS398_10990</name>
</gene>
<keyword evidence="1" id="KW-0732">Signal</keyword>
<dbReference type="AlphaFoldDB" id="A0A7K1XXV4"/>
<proteinExistence type="predicted"/>
<organism evidence="2 3">
    <name type="scientific">Hufsiella ginkgonis</name>
    <dbReference type="NCBI Taxonomy" id="2695274"/>
    <lineage>
        <taxon>Bacteria</taxon>
        <taxon>Pseudomonadati</taxon>
        <taxon>Bacteroidota</taxon>
        <taxon>Sphingobacteriia</taxon>
        <taxon>Sphingobacteriales</taxon>
        <taxon>Sphingobacteriaceae</taxon>
        <taxon>Hufsiella</taxon>
    </lineage>
</organism>
<reference evidence="2 3" key="1">
    <citation type="submission" date="2019-11" db="EMBL/GenBank/DDBJ databases">
        <title>Pedobacter sp. HMF7056 Genome sequencing and assembly.</title>
        <authorList>
            <person name="Kang H."/>
            <person name="Kim H."/>
            <person name="Joh K."/>
        </authorList>
    </citation>
    <scope>NUCLEOTIDE SEQUENCE [LARGE SCALE GENOMIC DNA]</scope>
    <source>
        <strain evidence="2 3">HMF7056</strain>
    </source>
</reference>